<dbReference type="InterPro" id="IPR050739">
    <property type="entry name" value="MFP"/>
</dbReference>
<evidence type="ECO:0000256" key="4">
    <source>
        <dbReference type="ARBA" id="ARBA00023136"/>
    </source>
</evidence>
<dbReference type="PANTHER" id="PTHR30386:SF26">
    <property type="entry name" value="TRANSPORT PROTEIN COMB"/>
    <property type="match status" value="1"/>
</dbReference>
<evidence type="ECO:0000256" key="3">
    <source>
        <dbReference type="ARBA" id="ARBA00022989"/>
    </source>
</evidence>
<sequence length="412" mass="44780">MLETLICAVFTLLPDYLYRRYVQGKRIGHEITFFTVWYELRWGLVTCFMAAVSVITLLFYYHPSTSVVTSYFRTVTILPQVGGRVAEVYVVNNQDVAAGEVLFKLDDASQQAAVEAAERRVEEAEAAIEVSKAELVAAEATVEQARAAYELVEDDYLRNKELLDRNSPAANPAEVQRQANRLAEREGQLHVAEANLGAVVENIDVLLPAQKASAVAALEQARSELDKTVVTAGVAGRLEQFVLQPGDYVNPILRPAGILVPSGLGHARFEAAFNQLAIGVVKPGMIAEMGCAAKPFTIVPMVVVGVQDVVPSGQFRPTDELRDPAFSLRQGSILAFMEPLYEGGSDHLPPGSNCIAMAYTSNHDRLAHDDSLGTGQRIFLHVIDTIGVVHAAGLRLRMLLLPVTSLVFSGGH</sequence>
<dbReference type="Gene3D" id="1.10.287.470">
    <property type="entry name" value="Helix hairpin bin"/>
    <property type="match status" value="2"/>
</dbReference>
<feature type="domain" description="Multidrug resistance protein MdtA-like barrel-sandwich hybrid" evidence="7">
    <location>
        <begin position="73"/>
        <end position="250"/>
    </location>
</feature>
<dbReference type="EMBL" id="FOTQ01000001">
    <property type="protein sequence ID" value="SFL61810.1"/>
    <property type="molecule type" value="Genomic_DNA"/>
</dbReference>
<comment type="subcellular location">
    <subcellularLocation>
        <location evidence="1">Membrane</location>
        <topology evidence="1">Single-pass membrane protein</topology>
    </subcellularLocation>
</comment>
<evidence type="ECO:0000259" key="7">
    <source>
        <dbReference type="Pfam" id="PF25917"/>
    </source>
</evidence>
<dbReference type="OrthoDB" id="7929252at2"/>
<gene>
    <name evidence="8" type="ORF">SAMN04488042_101880</name>
</gene>
<dbReference type="Proteomes" id="UP000199144">
    <property type="component" value="Unassembled WGS sequence"/>
</dbReference>
<evidence type="ECO:0000256" key="1">
    <source>
        <dbReference type="ARBA" id="ARBA00004167"/>
    </source>
</evidence>
<name>A0A1I4J5H4_9RHOB</name>
<dbReference type="AlphaFoldDB" id="A0A1I4J5H4"/>
<evidence type="ECO:0000256" key="6">
    <source>
        <dbReference type="SAM" id="Phobius"/>
    </source>
</evidence>
<accession>A0A1I4J5H4</accession>
<dbReference type="Pfam" id="PF25917">
    <property type="entry name" value="BSH_RND"/>
    <property type="match status" value="1"/>
</dbReference>
<proteinExistence type="predicted"/>
<evidence type="ECO:0000313" key="9">
    <source>
        <dbReference type="Proteomes" id="UP000199144"/>
    </source>
</evidence>
<dbReference type="Gene3D" id="2.40.50.100">
    <property type="match status" value="2"/>
</dbReference>
<evidence type="ECO:0000256" key="5">
    <source>
        <dbReference type="SAM" id="Coils"/>
    </source>
</evidence>
<dbReference type="STRING" id="254406.SAMN04488042_101880"/>
<protein>
    <submittedName>
        <fullName evidence="8">Multidrug resistance efflux pump</fullName>
    </submittedName>
</protein>
<keyword evidence="4 6" id="KW-0472">Membrane</keyword>
<dbReference type="GO" id="GO:0016020">
    <property type="term" value="C:membrane"/>
    <property type="evidence" value="ECO:0007669"/>
    <property type="project" value="UniProtKB-SubCell"/>
</dbReference>
<keyword evidence="5" id="KW-0175">Coiled coil</keyword>
<keyword evidence="3 6" id="KW-1133">Transmembrane helix</keyword>
<dbReference type="RefSeq" id="WP_093091214.1">
    <property type="nucleotide sequence ID" value="NZ_FOTQ01000001.1"/>
</dbReference>
<dbReference type="InterPro" id="IPR058625">
    <property type="entry name" value="MdtA-like_BSH"/>
</dbReference>
<evidence type="ECO:0000256" key="2">
    <source>
        <dbReference type="ARBA" id="ARBA00022692"/>
    </source>
</evidence>
<reference evidence="8 9" key="1">
    <citation type="submission" date="2016-10" db="EMBL/GenBank/DDBJ databases">
        <authorList>
            <person name="de Groot N.N."/>
        </authorList>
    </citation>
    <scope>NUCLEOTIDE SEQUENCE [LARGE SCALE GENOMIC DNA]</scope>
    <source>
        <strain evidence="8 9">DSM 15283</strain>
    </source>
</reference>
<feature type="coiled-coil region" evidence="5">
    <location>
        <begin position="107"/>
        <end position="155"/>
    </location>
</feature>
<feature type="transmembrane region" description="Helical" evidence="6">
    <location>
        <begin position="42"/>
        <end position="61"/>
    </location>
</feature>
<organism evidence="8 9">
    <name type="scientific">Shimia aestuarii</name>
    <dbReference type="NCBI Taxonomy" id="254406"/>
    <lineage>
        <taxon>Bacteria</taxon>
        <taxon>Pseudomonadati</taxon>
        <taxon>Pseudomonadota</taxon>
        <taxon>Alphaproteobacteria</taxon>
        <taxon>Rhodobacterales</taxon>
        <taxon>Roseobacteraceae</taxon>
    </lineage>
</organism>
<keyword evidence="9" id="KW-1185">Reference proteome</keyword>
<keyword evidence="2 6" id="KW-0812">Transmembrane</keyword>
<dbReference type="SUPFAM" id="SSF111369">
    <property type="entry name" value="HlyD-like secretion proteins"/>
    <property type="match status" value="1"/>
</dbReference>
<dbReference type="PANTHER" id="PTHR30386">
    <property type="entry name" value="MEMBRANE FUSION SUBUNIT OF EMRAB-TOLC MULTIDRUG EFFLUX PUMP"/>
    <property type="match status" value="1"/>
</dbReference>
<evidence type="ECO:0000313" key="8">
    <source>
        <dbReference type="EMBL" id="SFL61810.1"/>
    </source>
</evidence>